<feature type="transmembrane region" description="Helical" evidence="1">
    <location>
        <begin position="104"/>
        <end position="125"/>
    </location>
</feature>
<dbReference type="AlphaFoldDB" id="A0A920CV47"/>
<accession>A0A920CV47</accession>
<evidence type="ECO:0000313" key="2">
    <source>
        <dbReference type="EMBL" id="GIP17722.1"/>
    </source>
</evidence>
<keyword evidence="1" id="KW-0812">Transmembrane</keyword>
<dbReference type="RefSeq" id="WP_213517337.1">
    <property type="nucleotide sequence ID" value="NZ_BOSE01000006.1"/>
</dbReference>
<feature type="transmembrane region" description="Helical" evidence="1">
    <location>
        <begin position="48"/>
        <end position="67"/>
    </location>
</feature>
<organism evidence="2 3">
    <name type="scientific">Paenibacillus montaniterrae</name>
    <dbReference type="NCBI Taxonomy" id="429341"/>
    <lineage>
        <taxon>Bacteria</taxon>
        <taxon>Bacillati</taxon>
        <taxon>Bacillota</taxon>
        <taxon>Bacilli</taxon>
        <taxon>Bacillales</taxon>
        <taxon>Paenibacillaceae</taxon>
        <taxon>Paenibacillus</taxon>
    </lineage>
</organism>
<keyword evidence="1" id="KW-0472">Membrane</keyword>
<reference evidence="2" key="1">
    <citation type="submission" date="2021-03" db="EMBL/GenBank/DDBJ databases">
        <title>Antimicrobial resistance genes in bacteria isolated from Japanese honey, and their potential for conferring macrolide and lincosamide resistance in the American foulbrood pathogen Paenibacillus larvae.</title>
        <authorList>
            <person name="Okamoto M."/>
            <person name="Kumagai M."/>
            <person name="Kanamori H."/>
            <person name="Takamatsu D."/>
        </authorList>
    </citation>
    <scope>NUCLEOTIDE SEQUENCE</scope>
    <source>
        <strain evidence="2">J40TS1</strain>
    </source>
</reference>
<dbReference type="EMBL" id="BOSE01000006">
    <property type="protein sequence ID" value="GIP17722.1"/>
    <property type="molecule type" value="Genomic_DNA"/>
</dbReference>
<protein>
    <recommendedName>
        <fullName evidence="4">YvaD family protein</fullName>
    </recommendedName>
</protein>
<proteinExistence type="predicted"/>
<name>A0A920CV47_9BACL</name>
<evidence type="ECO:0008006" key="4">
    <source>
        <dbReference type="Google" id="ProtNLM"/>
    </source>
</evidence>
<dbReference type="Proteomes" id="UP000683139">
    <property type="component" value="Unassembled WGS sequence"/>
</dbReference>
<sequence>MGKSLKVSMLITDVGFLAYWFIVLMGLLPSEFLYKDYDNPIMVAWNLSFIPLDLMVSLTGLLSIALFRRKSRAWLPLCIVSLSLTFCAGLQAISFWAIRGDFDIWWWLPNSFLIVYPLIFLPKLIRSA</sequence>
<evidence type="ECO:0000313" key="3">
    <source>
        <dbReference type="Proteomes" id="UP000683139"/>
    </source>
</evidence>
<keyword evidence="3" id="KW-1185">Reference proteome</keyword>
<evidence type="ECO:0000256" key="1">
    <source>
        <dbReference type="SAM" id="Phobius"/>
    </source>
</evidence>
<gene>
    <name evidence="2" type="ORF">J40TS1_33640</name>
</gene>
<dbReference type="Pfam" id="PF17314">
    <property type="entry name" value="DUF5360"/>
    <property type="match status" value="1"/>
</dbReference>
<feature type="transmembrane region" description="Helical" evidence="1">
    <location>
        <begin position="74"/>
        <end position="98"/>
    </location>
</feature>
<dbReference type="InterPro" id="IPR020348">
    <property type="entry name" value="Uncharacterised_YvaD"/>
</dbReference>
<comment type="caution">
    <text evidence="2">The sequence shown here is derived from an EMBL/GenBank/DDBJ whole genome shotgun (WGS) entry which is preliminary data.</text>
</comment>
<feature type="transmembrane region" description="Helical" evidence="1">
    <location>
        <begin position="7"/>
        <end position="28"/>
    </location>
</feature>
<keyword evidence="1" id="KW-1133">Transmembrane helix</keyword>